<dbReference type="GO" id="GO:0003700">
    <property type="term" value="F:DNA-binding transcription factor activity"/>
    <property type="evidence" value="ECO:0007669"/>
    <property type="project" value="InterPro"/>
</dbReference>
<evidence type="ECO:0000313" key="7">
    <source>
        <dbReference type="Proteomes" id="UP000233491"/>
    </source>
</evidence>
<evidence type="ECO:0000313" key="6">
    <source>
        <dbReference type="EMBL" id="PKR87881.1"/>
    </source>
</evidence>
<gene>
    <name evidence="6" type="ORF">CXZ10_17290</name>
</gene>
<dbReference type="InterPro" id="IPR058163">
    <property type="entry name" value="LysR-type_TF_proteobact-type"/>
</dbReference>
<dbReference type="OrthoDB" id="8479357at2"/>
<dbReference type="Gene3D" id="1.10.10.10">
    <property type="entry name" value="Winged helix-like DNA-binding domain superfamily/Winged helix DNA-binding domain"/>
    <property type="match status" value="1"/>
</dbReference>
<dbReference type="InterPro" id="IPR036390">
    <property type="entry name" value="WH_DNA-bd_sf"/>
</dbReference>
<dbReference type="SUPFAM" id="SSF53850">
    <property type="entry name" value="Periplasmic binding protein-like II"/>
    <property type="match status" value="1"/>
</dbReference>
<evidence type="ECO:0000256" key="4">
    <source>
        <dbReference type="ARBA" id="ARBA00023163"/>
    </source>
</evidence>
<dbReference type="Pfam" id="PF03466">
    <property type="entry name" value="LysR_substrate"/>
    <property type="match status" value="1"/>
</dbReference>
<dbReference type="EMBL" id="PJNW01000015">
    <property type="protein sequence ID" value="PKR87881.1"/>
    <property type="molecule type" value="Genomic_DNA"/>
</dbReference>
<proteinExistence type="inferred from homology"/>
<accession>A0A1I4W577</accession>
<name>A0A1I4W577_9HYPH</name>
<dbReference type="InterPro" id="IPR000847">
    <property type="entry name" value="LysR_HTH_N"/>
</dbReference>
<dbReference type="InterPro" id="IPR036388">
    <property type="entry name" value="WH-like_DNA-bd_sf"/>
</dbReference>
<reference evidence="6 7" key="1">
    <citation type="submission" date="2017-12" db="EMBL/GenBank/DDBJ databases">
        <title>Anaerobic carbon monoxide metabolism by Pleomorphomonas carboxyditropha sp. nov., a new mesophilic hydrogenogenic carboxidotroph.</title>
        <authorList>
            <person name="Esquivel-Elizondo S."/>
            <person name="Krajmalnik-Brown R."/>
        </authorList>
    </citation>
    <scope>NUCLEOTIDE SEQUENCE [LARGE SCALE GENOMIC DNA]</scope>
    <source>
        <strain evidence="6 7">R5-392</strain>
    </source>
</reference>
<keyword evidence="3" id="KW-0238">DNA-binding</keyword>
<dbReference type="Proteomes" id="UP000233491">
    <property type="component" value="Unassembled WGS sequence"/>
</dbReference>
<sequence>MLDPLDHLSALRVFEAVARLGSVRLAAMELGVTDGAVSKQIRALEASLKTELFIRGHRKLILTETAERLAQSLAAAFESIVRSVERAERSGQRGRLVVAAPATFLVRWFLPRLPRLLRRLKGTEIDVVAWNKDPVATDRSIDIHVVVGGETAIPGMIRHTIGPETFGPVATPALLAEGGPPEAILGVQRLTTVWPTAMWSNWSMESGVALPETPMLRFERLLFAIKAAEAGVGAVLAPGPAVWDAIAAGDLVAPLGLYRRDGNWALLWRSDQTSALHMSTLRWFQAEFAASEAAAFGMS</sequence>
<dbReference type="Pfam" id="PF00126">
    <property type="entry name" value="HTH_1"/>
    <property type="match status" value="1"/>
</dbReference>
<evidence type="ECO:0000259" key="5">
    <source>
        <dbReference type="PROSITE" id="PS50931"/>
    </source>
</evidence>
<evidence type="ECO:0000256" key="2">
    <source>
        <dbReference type="ARBA" id="ARBA00023015"/>
    </source>
</evidence>
<dbReference type="PANTHER" id="PTHR30537:SF74">
    <property type="entry name" value="HTH-TYPE TRANSCRIPTIONAL REGULATOR TRPI"/>
    <property type="match status" value="1"/>
</dbReference>
<dbReference type="GO" id="GO:0006351">
    <property type="term" value="P:DNA-templated transcription"/>
    <property type="evidence" value="ECO:0007669"/>
    <property type="project" value="TreeGrafter"/>
</dbReference>
<dbReference type="PROSITE" id="PS50931">
    <property type="entry name" value="HTH_LYSR"/>
    <property type="match status" value="1"/>
</dbReference>
<keyword evidence="2" id="KW-0805">Transcription regulation</keyword>
<feature type="domain" description="HTH lysR-type" evidence="5">
    <location>
        <begin position="8"/>
        <end position="63"/>
    </location>
</feature>
<evidence type="ECO:0000256" key="3">
    <source>
        <dbReference type="ARBA" id="ARBA00023125"/>
    </source>
</evidence>
<dbReference type="InterPro" id="IPR005119">
    <property type="entry name" value="LysR_subst-bd"/>
</dbReference>
<dbReference type="GO" id="GO:0043565">
    <property type="term" value="F:sequence-specific DNA binding"/>
    <property type="evidence" value="ECO:0007669"/>
    <property type="project" value="TreeGrafter"/>
</dbReference>
<comment type="caution">
    <text evidence="6">The sequence shown here is derived from an EMBL/GenBank/DDBJ whole genome shotgun (WGS) entry which is preliminary data.</text>
</comment>
<dbReference type="Gene3D" id="3.40.190.10">
    <property type="entry name" value="Periplasmic binding protein-like II"/>
    <property type="match status" value="2"/>
</dbReference>
<protein>
    <recommendedName>
        <fullName evidence="5">HTH lysR-type domain-containing protein</fullName>
    </recommendedName>
</protein>
<comment type="similarity">
    <text evidence="1">Belongs to the LysR transcriptional regulatory family.</text>
</comment>
<dbReference type="SUPFAM" id="SSF46785">
    <property type="entry name" value="Winged helix' DNA-binding domain"/>
    <property type="match status" value="1"/>
</dbReference>
<keyword evidence="4" id="KW-0804">Transcription</keyword>
<dbReference type="AlphaFoldDB" id="A0A1I4W577"/>
<keyword evidence="7" id="KW-1185">Reference proteome</keyword>
<evidence type="ECO:0000256" key="1">
    <source>
        <dbReference type="ARBA" id="ARBA00009437"/>
    </source>
</evidence>
<organism evidence="6 7">
    <name type="scientific">Pleomorphomonas diazotrophica</name>
    <dbReference type="NCBI Taxonomy" id="1166257"/>
    <lineage>
        <taxon>Bacteria</taxon>
        <taxon>Pseudomonadati</taxon>
        <taxon>Pseudomonadota</taxon>
        <taxon>Alphaproteobacteria</taxon>
        <taxon>Hyphomicrobiales</taxon>
        <taxon>Pleomorphomonadaceae</taxon>
        <taxon>Pleomorphomonas</taxon>
    </lineage>
</organism>
<dbReference type="PANTHER" id="PTHR30537">
    <property type="entry name" value="HTH-TYPE TRANSCRIPTIONAL REGULATOR"/>
    <property type="match status" value="1"/>
</dbReference>
<dbReference type="RefSeq" id="WP_101290620.1">
    <property type="nucleotide sequence ID" value="NZ_FOUQ01000015.1"/>
</dbReference>